<dbReference type="AlphaFoldDB" id="A0A7X1F8E9"/>
<organism evidence="2 3">
    <name type="scientific">Novosphingobium aerophilum</name>
    <dbReference type="NCBI Taxonomy" id="2839843"/>
    <lineage>
        <taxon>Bacteria</taxon>
        <taxon>Pseudomonadati</taxon>
        <taxon>Pseudomonadota</taxon>
        <taxon>Alphaproteobacteria</taxon>
        <taxon>Sphingomonadales</taxon>
        <taxon>Sphingomonadaceae</taxon>
        <taxon>Novosphingobium</taxon>
    </lineage>
</organism>
<reference evidence="2 3" key="1">
    <citation type="submission" date="2020-08" db="EMBL/GenBank/DDBJ databases">
        <title>The genome sequence of Novosphingobium flavum 4Y4.</title>
        <authorList>
            <person name="Liu Y."/>
        </authorList>
    </citation>
    <scope>NUCLEOTIDE SEQUENCE [LARGE SCALE GENOMIC DNA]</scope>
    <source>
        <strain evidence="2 3">4Y4</strain>
    </source>
</reference>
<evidence type="ECO:0000313" key="3">
    <source>
        <dbReference type="Proteomes" id="UP000520156"/>
    </source>
</evidence>
<dbReference type="InterPro" id="IPR058548">
    <property type="entry name" value="MlaB-like_STAS"/>
</dbReference>
<dbReference type="Proteomes" id="UP000520156">
    <property type="component" value="Unassembled WGS sequence"/>
</dbReference>
<protein>
    <submittedName>
        <fullName evidence="2">STAS domain-containing protein</fullName>
    </submittedName>
</protein>
<dbReference type="RefSeq" id="WP_185683568.1">
    <property type="nucleotide sequence ID" value="NZ_JACLAU010000015.1"/>
</dbReference>
<evidence type="ECO:0000313" key="2">
    <source>
        <dbReference type="EMBL" id="MBC2652149.1"/>
    </source>
</evidence>
<dbReference type="EMBL" id="JACLAU010000015">
    <property type="protein sequence ID" value="MBC2652149.1"/>
    <property type="molecule type" value="Genomic_DNA"/>
</dbReference>
<accession>A0A7X1F8E9</accession>
<name>A0A7X1F8E9_9SPHN</name>
<proteinExistence type="predicted"/>
<sequence length="87" mass="9093">MQTITLPERCDRAAAEALLPEFVAAIGSGPLRVDGTGTKQCGQAMLQLLVSARRTGEGTRIDPSPALIDIALLTGLDRELFDEGAAA</sequence>
<evidence type="ECO:0000259" key="1">
    <source>
        <dbReference type="Pfam" id="PF13466"/>
    </source>
</evidence>
<keyword evidence="3" id="KW-1185">Reference proteome</keyword>
<gene>
    <name evidence="2" type="ORF">H7F49_10570</name>
</gene>
<dbReference type="Pfam" id="PF13466">
    <property type="entry name" value="STAS_2"/>
    <property type="match status" value="1"/>
</dbReference>
<comment type="caution">
    <text evidence="2">The sequence shown here is derived from an EMBL/GenBank/DDBJ whole genome shotgun (WGS) entry which is preliminary data.</text>
</comment>
<feature type="domain" description="MlaB-like STAS" evidence="1">
    <location>
        <begin position="4"/>
        <end position="77"/>
    </location>
</feature>